<evidence type="ECO:0000259" key="3">
    <source>
        <dbReference type="Pfam" id="PF07883"/>
    </source>
</evidence>
<name>A0A842HCT2_9BACT</name>
<dbReference type="SUPFAM" id="SSF51182">
    <property type="entry name" value="RmlC-like cupins"/>
    <property type="match status" value="1"/>
</dbReference>
<dbReference type="Pfam" id="PF07883">
    <property type="entry name" value="Cupin_2"/>
    <property type="match status" value="1"/>
</dbReference>
<organism evidence="4 5">
    <name type="scientific">Ruficoccus amylovorans</name>
    <dbReference type="NCBI Taxonomy" id="1804625"/>
    <lineage>
        <taxon>Bacteria</taxon>
        <taxon>Pseudomonadati</taxon>
        <taxon>Verrucomicrobiota</taxon>
        <taxon>Opitutia</taxon>
        <taxon>Puniceicoccales</taxon>
        <taxon>Cerasicoccaceae</taxon>
        <taxon>Ruficoccus</taxon>
    </lineage>
</organism>
<dbReference type="AlphaFoldDB" id="A0A842HCT2"/>
<proteinExistence type="predicted"/>
<keyword evidence="5" id="KW-1185">Reference proteome</keyword>
<protein>
    <submittedName>
        <fullName evidence="4">Cupin domain-containing protein</fullName>
    </submittedName>
</protein>
<keyword evidence="1" id="KW-0479">Metal-binding</keyword>
<evidence type="ECO:0000256" key="1">
    <source>
        <dbReference type="ARBA" id="ARBA00022723"/>
    </source>
</evidence>
<dbReference type="GO" id="GO:0046872">
    <property type="term" value="F:metal ion binding"/>
    <property type="evidence" value="ECO:0007669"/>
    <property type="project" value="UniProtKB-KW"/>
</dbReference>
<evidence type="ECO:0000313" key="4">
    <source>
        <dbReference type="EMBL" id="MBC2593354.1"/>
    </source>
</evidence>
<dbReference type="InterPro" id="IPR011051">
    <property type="entry name" value="RmlC_Cupin_sf"/>
</dbReference>
<dbReference type="InterPro" id="IPR013096">
    <property type="entry name" value="Cupin_2"/>
</dbReference>
<dbReference type="PANTHER" id="PTHR35848">
    <property type="entry name" value="OXALATE-BINDING PROTEIN"/>
    <property type="match status" value="1"/>
</dbReference>
<dbReference type="RefSeq" id="WP_185674363.1">
    <property type="nucleotide sequence ID" value="NZ_JACHVB010000013.1"/>
</dbReference>
<evidence type="ECO:0000256" key="2">
    <source>
        <dbReference type="SAM" id="MobiDB-lite"/>
    </source>
</evidence>
<evidence type="ECO:0000313" key="5">
    <source>
        <dbReference type="Proteomes" id="UP000546464"/>
    </source>
</evidence>
<comment type="caution">
    <text evidence="4">The sequence shown here is derived from an EMBL/GenBank/DDBJ whole genome shotgun (WGS) entry which is preliminary data.</text>
</comment>
<gene>
    <name evidence="4" type="ORF">H5P28_03680</name>
</gene>
<dbReference type="InterPro" id="IPR014710">
    <property type="entry name" value="RmlC-like_jellyroll"/>
</dbReference>
<dbReference type="Gene3D" id="2.60.120.10">
    <property type="entry name" value="Jelly Rolls"/>
    <property type="match status" value="1"/>
</dbReference>
<dbReference type="EMBL" id="JACHVB010000013">
    <property type="protein sequence ID" value="MBC2593354.1"/>
    <property type="molecule type" value="Genomic_DNA"/>
</dbReference>
<sequence length="158" mass="17293">MKIASLHDIQPRTCTSPGGKFALERTDLSAALGATPDTPPEKGGHPFAVERASIPPGKQNWPLHSHAAQWEFYLIESGTGVLVTAEGETPLAEGSIVMCEPGEAHALRNTDPAQPLVYLVIANNSLADLIHYPRSGKWMVKPARLCFRENIDYYEDEE</sequence>
<accession>A0A842HCT2</accession>
<reference evidence="4 5" key="1">
    <citation type="submission" date="2020-07" db="EMBL/GenBank/DDBJ databases">
        <authorList>
            <person name="Feng X."/>
        </authorList>
    </citation>
    <scope>NUCLEOTIDE SEQUENCE [LARGE SCALE GENOMIC DNA]</scope>
    <source>
        <strain evidence="4 5">JCM31066</strain>
    </source>
</reference>
<feature type="region of interest" description="Disordered" evidence="2">
    <location>
        <begin position="1"/>
        <end position="20"/>
    </location>
</feature>
<dbReference type="PANTHER" id="PTHR35848:SF6">
    <property type="entry name" value="CUPIN TYPE-2 DOMAIN-CONTAINING PROTEIN"/>
    <property type="match status" value="1"/>
</dbReference>
<feature type="domain" description="Cupin type-2" evidence="3">
    <location>
        <begin position="53"/>
        <end position="121"/>
    </location>
</feature>
<dbReference type="Proteomes" id="UP000546464">
    <property type="component" value="Unassembled WGS sequence"/>
</dbReference>
<dbReference type="InterPro" id="IPR051610">
    <property type="entry name" value="GPI/OXD"/>
</dbReference>